<accession>A0A0C9WUI1</accession>
<reference evidence="5" key="2">
    <citation type="submission" date="2015-01" db="EMBL/GenBank/DDBJ databases">
        <title>Evolutionary Origins and Diversification of the Mycorrhizal Mutualists.</title>
        <authorList>
            <consortium name="DOE Joint Genome Institute"/>
            <consortium name="Mycorrhizal Genomics Consortium"/>
            <person name="Kohler A."/>
            <person name="Kuo A."/>
            <person name="Nagy L.G."/>
            <person name="Floudas D."/>
            <person name="Copeland A."/>
            <person name="Barry K.W."/>
            <person name="Cichocki N."/>
            <person name="Veneault-Fourrey C."/>
            <person name="LaButti K."/>
            <person name="Lindquist E.A."/>
            <person name="Lipzen A."/>
            <person name="Lundell T."/>
            <person name="Morin E."/>
            <person name="Murat C."/>
            <person name="Riley R."/>
            <person name="Ohm R."/>
            <person name="Sun H."/>
            <person name="Tunlid A."/>
            <person name="Henrissat B."/>
            <person name="Grigoriev I.V."/>
            <person name="Hibbett D.S."/>
            <person name="Martin F."/>
        </authorList>
    </citation>
    <scope>NUCLEOTIDE SEQUENCE [LARGE SCALE GENOMIC DNA]</scope>
    <source>
        <strain evidence="5">LaAM-08-1</strain>
    </source>
</reference>
<evidence type="ECO:0000313" key="5">
    <source>
        <dbReference type="Proteomes" id="UP000054477"/>
    </source>
</evidence>
<keyword evidence="3" id="KW-0732">Signal</keyword>
<reference evidence="4 5" key="1">
    <citation type="submission" date="2014-04" db="EMBL/GenBank/DDBJ databases">
        <authorList>
            <consortium name="DOE Joint Genome Institute"/>
            <person name="Kuo A."/>
            <person name="Kohler A."/>
            <person name="Nagy L.G."/>
            <person name="Floudas D."/>
            <person name="Copeland A."/>
            <person name="Barry K.W."/>
            <person name="Cichocki N."/>
            <person name="Veneault-Fourrey C."/>
            <person name="LaButti K."/>
            <person name="Lindquist E.A."/>
            <person name="Lipzen A."/>
            <person name="Lundell T."/>
            <person name="Morin E."/>
            <person name="Murat C."/>
            <person name="Sun H."/>
            <person name="Tunlid A."/>
            <person name="Henrissat B."/>
            <person name="Grigoriev I.V."/>
            <person name="Hibbett D.S."/>
            <person name="Martin F."/>
            <person name="Nordberg H.P."/>
            <person name="Cantor M.N."/>
            <person name="Hua S.X."/>
        </authorList>
    </citation>
    <scope>NUCLEOTIDE SEQUENCE [LARGE SCALE GENOMIC DNA]</scope>
    <source>
        <strain evidence="4 5">LaAM-08-1</strain>
    </source>
</reference>
<keyword evidence="2" id="KW-1133">Transmembrane helix</keyword>
<evidence type="ECO:0000256" key="2">
    <source>
        <dbReference type="SAM" id="Phobius"/>
    </source>
</evidence>
<feature type="chain" id="PRO_5002205578" evidence="3">
    <location>
        <begin position="17"/>
        <end position="155"/>
    </location>
</feature>
<dbReference type="EMBL" id="KN838930">
    <property type="protein sequence ID" value="KIJ92178.1"/>
    <property type="molecule type" value="Genomic_DNA"/>
</dbReference>
<feature type="region of interest" description="Disordered" evidence="1">
    <location>
        <begin position="26"/>
        <end position="49"/>
    </location>
</feature>
<feature type="signal peptide" evidence="3">
    <location>
        <begin position="1"/>
        <end position="16"/>
    </location>
</feature>
<dbReference type="HOGENOM" id="CLU_1695766_0_0_1"/>
<organism evidence="4 5">
    <name type="scientific">Laccaria amethystina LaAM-08-1</name>
    <dbReference type="NCBI Taxonomy" id="1095629"/>
    <lineage>
        <taxon>Eukaryota</taxon>
        <taxon>Fungi</taxon>
        <taxon>Dikarya</taxon>
        <taxon>Basidiomycota</taxon>
        <taxon>Agaricomycotina</taxon>
        <taxon>Agaricomycetes</taxon>
        <taxon>Agaricomycetidae</taxon>
        <taxon>Agaricales</taxon>
        <taxon>Agaricineae</taxon>
        <taxon>Hydnangiaceae</taxon>
        <taxon>Laccaria</taxon>
    </lineage>
</organism>
<keyword evidence="2" id="KW-0812">Transmembrane</keyword>
<keyword evidence="2" id="KW-0472">Membrane</keyword>
<dbReference type="AlphaFoldDB" id="A0A0C9WUI1"/>
<evidence type="ECO:0000256" key="1">
    <source>
        <dbReference type="SAM" id="MobiDB-lite"/>
    </source>
</evidence>
<gene>
    <name evidence="4" type="ORF">K443DRAFT_135346</name>
</gene>
<feature type="transmembrane region" description="Helical" evidence="2">
    <location>
        <begin position="56"/>
        <end position="79"/>
    </location>
</feature>
<protein>
    <submittedName>
        <fullName evidence="4">Uncharacterized protein</fullName>
    </submittedName>
</protein>
<keyword evidence="5" id="KW-1185">Reference proteome</keyword>
<sequence length="155" mass="16190">MITFLLSVILLAFSYAIHIPSPNAATLQGTSSPTRPKFAARETNSTKPSGPGNLEVAMILLFPALFTLALCIGSVVVCCRNACRARAPATAVAQAQAMQMAVANVSPQMPTITMGNPPRGILNVPNPDQPALISESGRPSLDITVVSDSESVRST</sequence>
<dbReference type="Proteomes" id="UP000054477">
    <property type="component" value="Unassembled WGS sequence"/>
</dbReference>
<proteinExistence type="predicted"/>
<evidence type="ECO:0000256" key="3">
    <source>
        <dbReference type="SAM" id="SignalP"/>
    </source>
</evidence>
<name>A0A0C9WUI1_9AGAR</name>
<evidence type="ECO:0000313" key="4">
    <source>
        <dbReference type="EMBL" id="KIJ92178.1"/>
    </source>
</evidence>